<dbReference type="SUPFAM" id="SSF52833">
    <property type="entry name" value="Thioredoxin-like"/>
    <property type="match status" value="1"/>
</dbReference>
<evidence type="ECO:0000256" key="1">
    <source>
        <dbReference type="SAM" id="Phobius"/>
    </source>
</evidence>
<dbReference type="Gene3D" id="3.40.30.10">
    <property type="entry name" value="Glutaredoxin"/>
    <property type="match status" value="1"/>
</dbReference>
<evidence type="ECO:0000313" key="4">
    <source>
        <dbReference type="Proteomes" id="UP000650424"/>
    </source>
</evidence>
<dbReference type="Pfam" id="PF00462">
    <property type="entry name" value="Glutaredoxin"/>
    <property type="match status" value="1"/>
</dbReference>
<dbReference type="Proteomes" id="UP000650424">
    <property type="component" value="Unassembled WGS sequence"/>
</dbReference>
<keyword evidence="1" id="KW-0472">Membrane</keyword>
<keyword evidence="1" id="KW-1133">Transmembrane helix</keyword>
<feature type="transmembrane region" description="Helical" evidence="1">
    <location>
        <begin position="12"/>
        <end position="33"/>
    </location>
</feature>
<dbReference type="PROSITE" id="PS51354">
    <property type="entry name" value="GLUTAREDOXIN_2"/>
    <property type="match status" value="1"/>
</dbReference>
<comment type="caution">
    <text evidence="3">The sequence shown here is derived from an EMBL/GenBank/DDBJ whole genome shotgun (WGS) entry which is preliminary data.</text>
</comment>
<dbReference type="InterPro" id="IPR002109">
    <property type="entry name" value="Glutaredoxin"/>
</dbReference>
<gene>
    <name evidence="3" type="ORF">H8L32_22260</name>
</gene>
<keyword evidence="1" id="KW-0812">Transmembrane</keyword>
<dbReference type="EMBL" id="JACOGF010000014">
    <property type="protein sequence ID" value="MBC3920204.1"/>
    <property type="molecule type" value="Genomic_DNA"/>
</dbReference>
<name>A0ABR6ZX12_9BURK</name>
<keyword evidence="4" id="KW-1185">Reference proteome</keyword>
<sequence>MQARYRKYLKDGLILMAVAALAIVLGTNIPRWYKLLNGPFKNGDYSAHIKSLPYKVTLYGTSTCPHCQSARMYLKQAGIEFNDVMIDKSGDAAKLYQQLGEKAVPILVSEKKMLVGFSPGRYEEMLKLASIK</sequence>
<protein>
    <submittedName>
        <fullName evidence="3">Glutaredoxin family protein</fullName>
    </submittedName>
</protein>
<evidence type="ECO:0000313" key="3">
    <source>
        <dbReference type="EMBL" id="MBC3920204.1"/>
    </source>
</evidence>
<dbReference type="RefSeq" id="WP_186949528.1">
    <property type="nucleotide sequence ID" value="NZ_JACOGF010000014.1"/>
</dbReference>
<reference evidence="3 4" key="1">
    <citation type="submission" date="2020-08" db="EMBL/GenBank/DDBJ databases">
        <title>Novel species isolated from subtropical streams in China.</title>
        <authorList>
            <person name="Lu H."/>
        </authorList>
    </citation>
    <scope>NUCLEOTIDE SEQUENCE [LARGE SCALE GENOMIC DNA]</scope>
    <source>
        <strain evidence="3 4">CY18W</strain>
    </source>
</reference>
<dbReference type="PROSITE" id="PS00195">
    <property type="entry name" value="GLUTAREDOXIN_1"/>
    <property type="match status" value="1"/>
</dbReference>
<proteinExistence type="predicted"/>
<dbReference type="InterPro" id="IPR051548">
    <property type="entry name" value="Grx-like_ET"/>
</dbReference>
<accession>A0ABR6ZX12</accession>
<dbReference type="InterPro" id="IPR036249">
    <property type="entry name" value="Thioredoxin-like_sf"/>
</dbReference>
<dbReference type="CDD" id="cd02976">
    <property type="entry name" value="NrdH"/>
    <property type="match status" value="1"/>
</dbReference>
<feature type="domain" description="Glutaredoxin" evidence="2">
    <location>
        <begin position="56"/>
        <end position="108"/>
    </location>
</feature>
<organism evidence="3 4">
    <name type="scientific">Undibacterium hunanense</name>
    <dbReference type="NCBI Taxonomy" id="2762292"/>
    <lineage>
        <taxon>Bacteria</taxon>
        <taxon>Pseudomonadati</taxon>
        <taxon>Pseudomonadota</taxon>
        <taxon>Betaproteobacteria</taxon>
        <taxon>Burkholderiales</taxon>
        <taxon>Oxalobacteraceae</taxon>
        <taxon>Undibacterium</taxon>
    </lineage>
</organism>
<evidence type="ECO:0000259" key="2">
    <source>
        <dbReference type="Pfam" id="PF00462"/>
    </source>
</evidence>
<dbReference type="InterPro" id="IPR011767">
    <property type="entry name" value="GLR_AS"/>
</dbReference>
<dbReference type="PANTHER" id="PTHR34386">
    <property type="entry name" value="GLUTAREDOXIN"/>
    <property type="match status" value="1"/>
</dbReference>
<dbReference type="PANTHER" id="PTHR34386:SF1">
    <property type="entry name" value="GLUTAREDOXIN-LIKE PROTEIN NRDH"/>
    <property type="match status" value="1"/>
</dbReference>